<evidence type="ECO:0008006" key="5">
    <source>
        <dbReference type="Google" id="ProtNLM"/>
    </source>
</evidence>
<accession>A0A0G3EJK9</accession>
<dbReference type="PANTHER" id="PTHR39081:SF1">
    <property type="entry name" value="MUT7-C RNASE DOMAIN-CONTAINING PROTEIN"/>
    <property type="match status" value="1"/>
</dbReference>
<reference evidence="3 4" key="2">
    <citation type="journal article" date="2016" name="ISME J.">
        <title>Characterization of the first cultured representative of Verrucomicrobia subdivision 5 indicates the proposal of a novel phylum.</title>
        <authorList>
            <person name="Spring S."/>
            <person name="Bunk B."/>
            <person name="Sproer C."/>
            <person name="Schumann P."/>
            <person name="Rohde M."/>
            <person name="Tindall B.J."/>
            <person name="Klenk H.P."/>
        </authorList>
    </citation>
    <scope>NUCLEOTIDE SEQUENCE [LARGE SCALE GENOMIC DNA]</scope>
    <source>
        <strain evidence="3 4">L21-Fru-AB</strain>
    </source>
</reference>
<dbReference type="RefSeq" id="WP_052882254.1">
    <property type="nucleotide sequence ID" value="NZ_CP010904.1"/>
</dbReference>
<evidence type="ECO:0000313" key="4">
    <source>
        <dbReference type="Proteomes" id="UP000035268"/>
    </source>
</evidence>
<name>A0A0G3EJK9_9BACT</name>
<dbReference type="EMBL" id="CP010904">
    <property type="protein sequence ID" value="AKJ64980.1"/>
    <property type="molecule type" value="Genomic_DNA"/>
</dbReference>
<dbReference type="STRING" id="1307763.L21SP4_01741"/>
<evidence type="ECO:0000259" key="1">
    <source>
        <dbReference type="Pfam" id="PF01927"/>
    </source>
</evidence>
<dbReference type="Pfam" id="PF14451">
    <property type="entry name" value="Ub-Mut7C"/>
    <property type="match status" value="1"/>
</dbReference>
<feature type="domain" description="Ubiquitin Mut7-C" evidence="2">
    <location>
        <begin position="16"/>
        <end position="94"/>
    </location>
</feature>
<organism evidence="3 4">
    <name type="scientific">Kiritimatiella glycovorans</name>
    <dbReference type="NCBI Taxonomy" id="1307763"/>
    <lineage>
        <taxon>Bacteria</taxon>
        <taxon>Pseudomonadati</taxon>
        <taxon>Kiritimatiellota</taxon>
        <taxon>Kiritimatiellia</taxon>
        <taxon>Kiritimatiellales</taxon>
        <taxon>Kiritimatiellaceae</taxon>
        <taxon>Kiritimatiella</taxon>
    </lineage>
</organism>
<gene>
    <name evidence="3" type="ORF">L21SP4_01741</name>
</gene>
<proteinExistence type="predicted"/>
<dbReference type="Pfam" id="PF01927">
    <property type="entry name" value="Mut7-C"/>
    <property type="match status" value="1"/>
</dbReference>
<evidence type="ECO:0000313" key="3">
    <source>
        <dbReference type="EMBL" id="AKJ64980.1"/>
    </source>
</evidence>
<dbReference type="AlphaFoldDB" id="A0A0G3EJK9"/>
<sequence length="257" mass="30218">MGQNRRRPNNSPPENEAVFRFYEELNDFLPPESRKRDIRYAFGGRPGIKDPLEALGVPHTEVDLILVNGISRGFDYRLCDGDRVSVYPVFESLDLAPLIRLRPGPLRRTRFVLDVHLGKLARYLRLLGFDTLYRNDYGDPELVRISVEEGRILLTRDRRLLFHRAVTRGYWVRSTRPERQVREVVRRFDLAARIKPFHRCAVCNGIIEPVAKGEIAHRLQPLTRKYHRDFSRCRSCGKIYWKGSHYERLLERLEIGH</sequence>
<dbReference type="PATRIC" id="fig|1609981.3.peg.1808"/>
<evidence type="ECO:0000259" key="2">
    <source>
        <dbReference type="Pfam" id="PF14451"/>
    </source>
</evidence>
<dbReference type="InterPro" id="IPR027798">
    <property type="entry name" value="Ub_Mut7C"/>
</dbReference>
<reference evidence="4" key="1">
    <citation type="submission" date="2015-02" db="EMBL/GenBank/DDBJ databases">
        <title>Description and complete genome sequence of the first cultured representative of the subdivision 5 of the Verrucomicrobia phylum.</title>
        <authorList>
            <person name="Spring S."/>
            <person name="Bunk B."/>
            <person name="Sproer C."/>
            <person name="Klenk H.-P."/>
        </authorList>
    </citation>
    <scope>NUCLEOTIDE SEQUENCE [LARGE SCALE GENOMIC DNA]</scope>
    <source>
        <strain evidence="4">L21-Fru-AB</strain>
    </source>
</reference>
<keyword evidence="4" id="KW-1185">Reference proteome</keyword>
<dbReference type="InterPro" id="IPR002782">
    <property type="entry name" value="Mut7-C_RNAse_dom"/>
</dbReference>
<feature type="domain" description="Mut7-C RNAse" evidence="1">
    <location>
        <begin position="109"/>
        <end position="251"/>
    </location>
</feature>
<dbReference type="PANTHER" id="PTHR39081">
    <property type="entry name" value="MUT7-C DOMAIN-CONTAINING PROTEIN"/>
    <property type="match status" value="1"/>
</dbReference>
<dbReference type="KEGG" id="vbl:L21SP4_01741"/>
<protein>
    <recommendedName>
        <fullName evidence="5">Twitching motility protein PilT</fullName>
    </recommendedName>
</protein>
<dbReference type="OrthoDB" id="9797655at2"/>
<dbReference type="Proteomes" id="UP000035268">
    <property type="component" value="Chromosome"/>
</dbReference>